<dbReference type="PANTHER" id="PTHR24305">
    <property type="entry name" value="CYTOCHROME P450"/>
    <property type="match status" value="1"/>
</dbReference>
<evidence type="ECO:0000256" key="10">
    <source>
        <dbReference type="ARBA" id="ARBA00023004"/>
    </source>
</evidence>
<feature type="binding site" description="axial binding residue" evidence="13">
    <location>
        <position position="489"/>
    </location>
    <ligand>
        <name>heme</name>
        <dbReference type="ChEBI" id="CHEBI:30413"/>
    </ligand>
    <ligandPart>
        <name>Fe</name>
        <dbReference type="ChEBI" id="CHEBI:18248"/>
    </ligandPart>
</feature>
<name>A0A409YLD6_9AGAR</name>
<evidence type="ECO:0000256" key="13">
    <source>
        <dbReference type="PIRSR" id="PIRSR602403-1"/>
    </source>
</evidence>
<keyword evidence="6" id="KW-0812">Transmembrane</keyword>
<keyword evidence="12" id="KW-0472">Membrane</keyword>
<dbReference type="InterPro" id="IPR036396">
    <property type="entry name" value="Cyt_P450_sf"/>
</dbReference>
<evidence type="ECO:0008006" key="17">
    <source>
        <dbReference type="Google" id="ProtNLM"/>
    </source>
</evidence>
<dbReference type="InterPro" id="IPR017972">
    <property type="entry name" value="Cyt_P450_CS"/>
</dbReference>
<dbReference type="EMBL" id="NHTK01001010">
    <property type="protein sequence ID" value="PPR03893.1"/>
    <property type="molecule type" value="Genomic_DNA"/>
</dbReference>
<dbReference type="PRINTS" id="PR00465">
    <property type="entry name" value="EP450IV"/>
</dbReference>
<proteinExistence type="inferred from homology"/>
<dbReference type="Gene3D" id="1.10.630.10">
    <property type="entry name" value="Cytochrome P450"/>
    <property type="match status" value="1"/>
</dbReference>
<keyword evidence="7 13" id="KW-0479">Metal-binding</keyword>
<dbReference type="Proteomes" id="UP000284842">
    <property type="component" value="Unassembled WGS sequence"/>
</dbReference>
<dbReference type="InterPro" id="IPR002403">
    <property type="entry name" value="Cyt_P450_E_grp-IV"/>
</dbReference>
<evidence type="ECO:0000256" key="4">
    <source>
        <dbReference type="ARBA" id="ARBA00010617"/>
    </source>
</evidence>
<dbReference type="STRING" id="181874.A0A409YLD6"/>
<evidence type="ECO:0000256" key="3">
    <source>
        <dbReference type="ARBA" id="ARBA00004721"/>
    </source>
</evidence>
<dbReference type="SUPFAM" id="SSF48264">
    <property type="entry name" value="Cytochrome P450"/>
    <property type="match status" value="1"/>
</dbReference>
<dbReference type="GO" id="GO:0005506">
    <property type="term" value="F:iron ion binding"/>
    <property type="evidence" value="ECO:0007669"/>
    <property type="project" value="InterPro"/>
</dbReference>
<dbReference type="GO" id="GO:0016705">
    <property type="term" value="F:oxidoreductase activity, acting on paired donors, with incorporation or reduction of molecular oxygen"/>
    <property type="evidence" value="ECO:0007669"/>
    <property type="project" value="InterPro"/>
</dbReference>
<dbReference type="AlphaFoldDB" id="A0A409YLD6"/>
<dbReference type="Pfam" id="PF00067">
    <property type="entry name" value="p450"/>
    <property type="match status" value="1"/>
</dbReference>
<keyword evidence="9 14" id="KW-0560">Oxidoreductase</keyword>
<evidence type="ECO:0000256" key="2">
    <source>
        <dbReference type="ARBA" id="ARBA00004370"/>
    </source>
</evidence>
<keyword evidence="5 13" id="KW-0349">Heme</keyword>
<evidence type="ECO:0000256" key="6">
    <source>
        <dbReference type="ARBA" id="ARBA00022692"/>
    </source>
</evidence>
<evidence type="ECO:0000256" key="7">
    <source>
        <dbReference type="ARBA" id="ARBA00022723"/>
    </source>
</evidence>
<evidence type="ECO:0000256" key="5">
    <source>
        <dbReference type="ARBA" id="ARBA00022617"/>
    </source>
</evidence>
<comment type="caution">
    <text evidence="15">The sequence shown here is derived from an EMBL/GenBank/DDBJ whole genome shotgun (WGS) entry which is preliminary data.</text>
</comment>
<evidence type="ECO:0000256" key="12">
    <source>
        <dbReference type="ARBA" id="ARBA00023136"/>
    </source>
</evidence>
<dbReference type="InterPro" id="IPR050121">
    <property type="entry name" value="Cytochrome_P450_monoxygenase"/>
</dbReference>
<dbReference type="OrthoDB" id="1470350at2759"/>
<dbReference type="GO" id="GO:0020037">
    <property type="term" value="F:heme binding"/>
    <property type="evidence" value="ECO:0007669"/>
    <property type="project" value="InterPro"/>
</dbReference>
<keyword evidence="11 14" id="KW-0503">Monooxygenase</keyword>
<comment type="pathway">
    <text evidence="3">Secondary metabolite biosynthesis; terpenoid biosynthesis.</text>
</comment>
<keyword evidence="16" id="KW-1185">Reference proteome</keyword>
<dbReference type="GO" id="GO:0004497">
    <property type="term" value="F:monooxygenase activity"/>
    <property type="evidence" value="ECO:0007669"/>
    <property type="project" value="UniProtKB-KW"/>
</dbReference>
<keyword evidence="8" id="KW-1133">Transmembrane helix</keyword>
<evidence type="ECO:0000256" key="1">
    <source>
        <dbReference type="ARBA" id="ARBA00001971"/>
    </source>
</evidence>
<dbReference type="PRINTS" id="PR00385">
    <property type="entry name" value="P450"/>
</dbReference>
<evidence type="ECO:0000256" key="9">
    <source>
        <dbReference type="ARBA" id="ARBA00023002"/>
    </source>
</evidence>
<evidence type="ECO:0000313" key="15">
    <source>
        <dbReference type="EMBL" id="PPR03893.1"/>
    </source>
</evidence>
<organism evidence="15 16">
    <name type="scientific">Panaeolus cyanescens</name>
    <dbReference type="NCBI Taxonomy" id="181874"/>
    <lineage>
        <taxon>Eukaryota</taxon>
        <taxon>Fungi</taxon>
        <taxon>Dikarya</taxon>
        <taxon>Basidiomycota</taxon>
        <taxon>Agaricomycotina</taxon>
        <taxon>Agaricomycetes</taxon>
        <taxon>Agaricomycetidae</taxon>
        <taxon>Agaricales</taxon>
        <taxon>Agaricineae</taxon>
        <taxon>Galeropsidaceae</taxon>
        <taxon>Panaeolus</taxon>
    </lineage>
</organism>
<comment type="subcellular location">
    <subcellularLocation>
        <location evidence="2">Membrane</location>
    </subcellularLocation>
</comment>
<comment type="cofactor">
    <cofactor evidence="1 13">
        <name>heme</name>
        <dbReference type="ChEBI" id="CHEBI:30413"/>
    </cofactor>
</comment>
<gene>
    <name evidence="15" type="ORF">CVT24_008124</name>
</gene>
<evidence type="ECO:0000256" key="11">
    <source>
        <dbReference type="ARBA" id="ARBA00023033"/>
    </source>
</evidence>
<protein>
    <recommendedName>
        <fullName evidence="17">Cytochrome P450</fullName>
    </recommendedName>
</protein>
<dbReference type="InParanoid" id="A0A409YLD6"/>
<comment type="similarity">
    <text evidence="4 14">Belongs to the cytochrome P450 family.</text>
</comment>
<evidence type="ECO:0000256" key="8">
    <source>
        <dbReference type="ARBA" id="ARBA00022989"/>
    </source>
</evidence>
<dbReference type="InterPro" id="IPR001128">
    <property type="entry name" value="Cyt_P450"/>
</dbReference>
<accession>A0A409YLD6</accession>
<dbReference type="CDD" id="cd11069">
    <property type="entry name" value="CYP_FUM15-like"/>
    <property type="match status" value="1"/>
</dbReference>
<sequence>MGVTLIGAQFAALYIVSYALWKVFGRVFVKGDLARVPGPPSESYFKGVFARVFDPNGWDFHRMMWDTYGPVIKLKGLFGDDVLYTYDPKAMHHILVKDQNVFQPSESILTSLTLVFGDGGLMGTAGNKHKRQRKLLNPVFSITHMRQMVPMFHDISHKLEKSLLNQVKNGAEEIDMGFWIGRTALELIGQAGFGHSFDDLSEEYHEHGYSSALKRLVPAAFKLSFFRMFFLKPLSRLGPAKFRRMLVGFAPIKALRDMRDIVDILQKTSLEIYEEKKRALLAGDQKVAEQMSRGTDILSILMKQNMEAPEDDQLEEEEIHDQISTFTFAGMDTTSNGISRTLWLIAQNKDVQAKLRAEIREAMRNAGGDIPYDVLVSLPYLDAICRETLRMYPPVYQVFRETREDTVLPLSRPVTLTSGRTTSEIMVPNGTKCIISLIASNRSAEIWGPDSHEWKPERWLGEMREEIVSAKLPGIYSHLMTFGGGGRACIGFKFSQLEMKAVLATLISRFEFSVAKEVVWQMTNVVVPVLKGGDPTKPTLPLMVSLVK</sequence>
<keyword evidence="10 13" id="KW-0408">Iron</keyword>
<reference evidence="15 16" key="1">
    <citation type="journal article" date="2018" name="Evol. Lett.">
        <title>Horizontal gene cluster transfer increased hallucinogenic mushroom diversity.</title>
        <authorList>
            <person name="Reynolds H.T."/>
            <person name="Vijayakumar V."/>
            <person name="Gluck-Thaler E."/>
            <person name="Korotkin H.B."/>
            <person name="Matheny P.B."/>
            <person name="Slot J.C."/>
        </authorList>
    </citation>
    <scope>NUCLEOTIDE SEQUENCE [LARGE SCALE GENOMIC DNA]</scope>
    <source>
        <strain evidence="15 16">2629</strain>
    </source>
</reference>
<evidence type="ECO:0000256" key="14">
    <source>
        <dbReference type="RuleBase" id="RU000461"/>
    </source>
</evidence>
<evidence type="ECO:0000313" key="16">
    <source>
        <dbReference type="Proteomes" id="UP000284842"/>
    </source>
</evidence>
<dbReference type="PROSITE" id="PS00086">
    <property type="entry name" value="CYTOCHROME_P450"/>
    <property type="match status" value="1"/>
</dbReference>
<dbReference type="PANTHER" id="PTHR24305:SF166">
    <property type="entry name" value="CYTOCHROME P450 12A4, MITOCHONDRIAL-RELATED"/>
    <property type="match status" value="1"/>
</dbReference>
<dbReference type="GO" id="GO:0016020">
    <property type="term" value="C:membrane"/>
    <property type="evidence" value="ECO:0007669"/>
    <property type="project" value="UniProtKB-SubCell"/>
</dbReference>